<organism evidence="2 3">
    <name type="scientific">Molossus molossus</name>
    <name type="common">Pallas' mastiff bat</name>
    <name type="synonym">Vespertilio molossus</name>
    <dbReference type="NCBI Taxonomy" id="27622"/>
    <lineage>
        <taxon>Eukaryota</taxon>
        <taxon>Metazoa</taxon>
        <taxon>Chordata</taxon>
        <taxon>Craniata</taxon>
        <taxon>Vertebrata</taxon>
        <taxon>Euteleostomi</taxon>
        <taxon>Mammalia</taxon>
        <taxon>Eutheria</taxon>
        <taxon>Laurasiatheria</taxon>
        <taxon>Chiroptera</taxon>
        <taxon>Yangochiroptera</taxon>
        <taxon>Molossidae</taxon>
        <taxon>Molossus</taxon>
    </lineage>
</organism>
<dbReference type="AlphaFoldDB" id="A0A7J8I9L6"/>
<name>A0A7J8I9L6_MOLMO</name>
<evidence type="ECO:0000313" key="2">
    <source>
        <dbReference type="EMBL" id="KAF6480759.1"/>
    </source>
</evidence>
<dbReference type="Proteomes" id="UP000550707">
    <property type="component" value="Unassembled WGS sequence"/>
</dbReference>
<reference evidence="2 3" key="1">
    <citation type="journal article" date="2020" name="Nature">
        <title>Six reference-quality genomes reveal evolution of bat adaptations.</title>
        <authorList>
            <person name="Jebb D."/>
            <person name="Huang Z."/>
            <person name="Pippel M."/>
            <person name="Hughes G.M."/>
            <person name="Lavrichenko K."/>
            <person name="Devanna P."/>
            <person name="Winkler S."/>
            <person name="Jermiin L.S."/>
            <person name="Skirmuntt E.C."/>
            <person name="Katzourakis A."/>
            <person name="Burkitt-Gray L."/>
            <person name="Ray D.A."/>
            <person name="Sullivan K.A.M."/>
            <person name="Roscito J.G."/>
            <person name="Kirilenko B.M."/>
            <person name="Davalos L.M."/>
            <person name="Corthals A.P."/>
            <person name="Power M.L."/>
            <person name="Jones G."/>
            <person name="Ransome R.D."/>
            <person name="Dechmann D.K.N."/>
            <person name="Locatelli A.G."/>
            <person name="Puechmaille S.J."/>
            <person name="Fedrigo O."/>
            <person name="Jarvis E.D."/>
            <person name="Hiller M."/>
            <person name="Vernes S.C."/>
            <person name="Myers E.W."/>
            <person name="Teeling E.C."/>
        </authorList>
    </citation>
    <scope>NUCLEOTIDE SEQUENCE [LARGE SCALE GENOMIC DNA]</scope>
    <source>
        <strain evidence="2">MMolMol1</strain>
        <tissue evidence="2">Muscle</tissue>
    </source>
</reference>
<feature type="region of interest" description="Disordered" evidence="1">
    <location>
        <begin position="84"/>
        <end position="134"/>
    </location>
</feature>
<proteinExistence type="predicted"/>
<dbReference type="PROSITE" id="PS51257">
    <property type="entry name" value="PROKAR_LIPOPROTEIN"/>
    <property type="match status" value="1"/>
</dbReference>
<evidence type="ECO:0000313" key="3">
    <source>
        <dbReference type="Proteomes" id="UP000550707"/>
    </source>
</evidence>
<keyword evidence="3" id="KW-1185">Reference proteome</keyword>
<protein>
    <submittedName>
        <fullName evidence="2">Uncharacterized protein</fullName>
    </submittedName>
</protein>
<sequence>MKQRAEAGVCSAPATSSCPTVLGAPTGRDCSPAKGLPRGISVGLRPEVLLGCSTQCLWPPLSSPHFPPPPPRGKLNSTCGVFSPKSREGQGKARVGGSRVSSQLRGVGRKSEQEAAPGWFAPSEAQSCTGAGTH</sequence>
<dbReference type="EMBL" id="JACASF010000004">
    <property type="protein sequence ID" value="KAF6480759.1"/>
    <property type="molecule type" value="Genomic_DNA"/>
</dbReference>
<accession>A0A7J8I9L6</accession>
<comment type="caution">
    <text evidence="2">The sequence shown here is derived from an EMBL/GenBank/DDBJ whole genome shotgun (WGS) entry which is preliminary data.</text>
</comment>
<feature type="compositionally biased region" description="Polar residues" evidence="1">
    <location>
        <begin position="124"/>
        <end position="134"/>
    </location>
</feature>
<evidence type="ECO:0000256" key="1">
    <source>
        <dbReference type="SAM" id="MobiDB-lite"/>
    </source>
</evidence>
<dbReference type="InParanoid" id="A0A7J8I9L6"/>
<gene>
    <name evidence="2" type="ORF">HJG59_010600</name>
</gene>